<dbReference type="EMBL" id="JAXAVU010000004">
    <property type="protein sequence ID" value="MDX8142146.1"/>
    <property type="molecule type" value="Genomic_DNA"/>
</dbReference>
<keyword evidence="2" id="KW-0067">ATP-binding</keyword>
<organism evidence="4 5">
    <name type="scientific">Lentzea sokolovensis</name>
    <dbReference type="NCBI Taxonomy" id="3095429"/>
    <lineage>
        <taxon>Bacteria</taxon>
        <taxon>Bacillati</taxon>
        <taxon>Actinomycetota</taxon>
        <taxon>Actinomycetes</taxon>
        <taxon>Pseudonocardiales</taxon>
        <taxon>Pseudonocardiaceae</taxon>
        <taxon>Lentzea</taxon>
    </lineage>
</organism>
<sequence length="955" mass="102516">MALRAPVVVGRDHELGLIRTTLAKVATGRGQVVFLTGEAGIGKSRLATAATDLAYQSGMSIMRGRGSAMSRTIPFRCLSEALLSLQRLGTTVDIDELGPYRPALARLNPDWGAPADDASSSSLIVLAEGVLRLTELVGRDGGCAVVIDDLQYADPDTLAVLEYVIDNISHQPTLLLATMRDDDSAALEFARATSKRDSATLIELRRFKHEQVSALAGACLEGALPAPTLDLLWAGSGGLPLFVEELLDEIVSDGHLVRTGDVWCMGEAGVPPSALVHSVAGRFGRLNDQAREFVSVAAVIGLRFPLTVVREVTGLDYRTLLRHLQSEPVAHLIGPDDHTPDWYLFTHALVADAVLTLIPEDVQSSLARRAADAVEKRYPGVPGDWCHLCATLRESAGQTAEAGALYAEAGRRALAQGAAQSAVTLLERSLELVEDPVQRFEALEAQLLALTEAGQVDRALAMSFDSSGLDRPHRARLHTQLAWAANLAGRTSDGLAQVEIARALLGDAPPEECAPVDVVAAHLELDRAEQGSLERAEETALRAATVAERVPLPVVACQAWQLLGALTRRRDPARATAYLERSRAFAIAHDLPIWEIHALVRLGLDDALRSGDLGRLEQARDLASRIGAVIARYQSEVNIGLQLVLRADFAAASLVVDDVSSAAKRLGLQEISQFMSVLRAVLAGHRGDRTTLTEAWSVLSEPGGEQHTARLHGLAATFCSLLEEDRPRARADLALALAAERATPTTYHLTGRLGLSLLLRAVDGDLTRAEYDEVVADPAAGLRWDHHFALLASAVLAGAEGDKDAALAQVQDSGDVGHPYPMARHLGLRLVSEAAARDGWGDPETWLRAAEHHFHDAGIAAVAGACRAQLRLMGVRVTQRRSGADEVPDELRLAGVTVREYEVLRLLGVRLANNEIAAQLHLSRRTVEKHVSSLLTKTGLTNRHALGKLATEQSD</sequence>
<dbReference type="InterPro" id="IPR036388">
    <property type="entry name" value="WH-like_DNA-bd_sf"/>
</dbReference>
<dbReference type="SMART" id="SM00421">
    <property type="entry name" value="HTH_LUXR"/>
    <property type="match status" value="1"/>
</dbReference>
<comment type="caution">
    <text evidence="4">The sequence shown here is derived from an EMBL/GenBank/DDBJ whole genome shotgun (WGS) entry which is preliminary data.</text>
</comment>
<dbReference type="PROSITE" id="PS50043">
    <property type="entry name" value="HTH_LUXR_2"/>
    <property type="match status" value="1"/>
</dbReference>
<proteinExistence type="predicted"/>
<dbReference type="RefSeq" id="WP_319974448.1">
    <property type="nucleotide sequence ID" value="NZ_JAXAVU010000004.1"/>
</dbReference>
<evidence type="ECO:0000259" key="3">
    <source>
        <dbReference type="PROSITE" id="PS50043"/>
    </source>
</evidence>
<evidence type="ECO:0000313" key="5">
    <source>
        <dbReference type="Proteomes" id="UP001285352"/>
    </source>
</evidence>
<dbReference type="PANTHER" id="PTHR16305">
    <property type="entry name" value="TESTICULAR SOLUBLE ADENYLYL CYCLASE"/>
    <property type="match status" value="1"/>
</dbReference>
<dbReference type="Pfam" id="PF13191">
    <property type="entry name" value="AAA_16"/>
    <property type="match status" value="1"/>
</dbReference>
<dbReference type="Gene3D" id="1.10.10.10">
    <property type="entry name" value="Winged helix-like DNA-binding domain superfamily/Winged helix DNA-binding domain"/>
    <property type="match status" value="1"/>
</dbReference>
<dbReference type="SUPFAM" id="SSF48452">
    <property type="entry name" value="TPR-like"/>
    <property type="match status" value="1"/>
</dbReference>
<dbReference type="PRINTS" id="PR00038">
    <property type="entry name" value="HTHLUXR"/>
</dbReference>
<name>A0ABU4URU8_9PSEU</name>
<evidence type="ECO:0000256" key="2">
    <source>
        <dbReference type="ARBA" id="ARBA00022840"/>
    </source>
</evidence>
<evidence type="ECO:0000313" key="4">
    <source>
        <dbReference type="EMBL" id="MDX8142146.1"/>
    </source>
</evidence>
<dbReference type="PANTHER" id="PTHR16305:SF35">
    <property type="entry name" value="TRANSCRIPTIONAL ACTIVATOR DOMAIN"/>
    <property type="match status" value="1"/>
</dbReference>
<gene>
    <name evidence="4" type="ORF">SK854_08490</name>
</gene>
<dbReference type="CDD" id="cd06170">
    <property type="entry name" value="LuxR_C_like"/>
    <property type="match status" value="1"/>
</dbReference>
<dbReference type="InterPro" id="IPR041664">
    <property type="entry name" value="AAA_16"/>
</dbReference>
<dbReference type="Pfam" id="PF00196">
    <property type="entry name" value="GerE"/>
    <property type="match status" value="1"/>
</dbReference>
<dbReference type="InterPro" id="IPR000792">
    <property type="entry name" value="Tscrpt_reg_LuxR_C"/>
</dbReference>
<dbReference type="SUPFAM" id="SSF52540">
    <property type="entry name" value="P-loop containing nucleoside triphosphate hydrolases"/>
    <property type="match status" value="1"/>
</dbReference>
<reference evidence="4 5" key="1">
    <citation type="submission" date="2023-11" db="EMBL/GenBank/DDBJ databases">
        <title>Lentzea sokolovensis, sp. nov., Lentzea kristufkii, sp. nov., and Lentzea miocenensis, sp. nov., rare actinobacteria from Sokolov Coal Basin, Miocene lacustrine sediment, Czech Republic.</title>
        <authorList>
            <person name="Lara A."/>
            <person name="Kotroba L."/>
            <person name="Nouioui I."/>
            <person name="Neumann-Schaal M."/>
            <person name="Mast Y."/>
            <person name="Chronakova A."/>
        </authorList>
    </citation>
    <scope>NUCLEOTIDE SEQUENCE [LARGE SCALE GENOMIC DNA]</scope>
    <source>
        <strain evidence="4 5">BCCO 10_0061</strain>
    </source>
</reference>
<dbReference type="SUPFAM" id="SSF46894">
    <property type="entry name" value="C-terminal effector domain of the bipartite response regulators"/>
    <property type="match status" value="1"/>
</dbReference>
<keyword evidence="1" id="KW-0547">Nucleotide-binding</keyword>
<dbReference type="Proteomes" id="UP001285352">
    <property type="component" value="Unassembled WGS sequence"/>
</dbReference>
<dbReference type="InterPro" id="IPR027417">
    <property type="entry name" value="P-loop_NTPase"/>
</dbReference>
<evidence type="ECO:0000256" key="1">
    <source>
        <dbReference type="ARBA" id="ARBA00022741"/>
    </source>
</evidence>
<accession>A0ABU4URU8</accession>
<keyword evidence="5" id="KW-1185">Reference proteome</keyword>
<dbReference type="InterPro" id="IPR016032">
    <property type="entry name" value="Sig_transdc_resp-reg_C-effctor"/>
</dbReference>
<protein>
    <submittedName>
        <fullName evidence="4">AAA family ATPase</fullName>
    </submittedName>
</protein>
<dbReference type="InterPro" id="IPR011990">
    <property type="entry name" value="TPR-like_helical_dom_sf"/>
</dbReference>
<feature type="domain" description="HTH luxR-type" evidence="3">
    <location>
        <begin position="889"/>
        <end position="954"/>
    </location>
</feature>